<proteinExistence type="predicted"/>
<keyword evidence="4" id="KW-1185">Reference proteome</keyword>
<evidence type="ECO:0000256" key="1">
    <source>
        <dbReference type="SAM" id="SignalP"/>
    </source>
</evidence>
<evidence type="ECO:0000313" key="3">
    <source>
        <dbReference type="EMBL" id="RAK69391.1"/>
    </source>
</evidence>
<dbReference type="InterPro" id="IPR038765">
    <property type="entry name" value="Papain-like_cys_pep_sf"/>
</dbReference>
<accession>A0A328BS50</accession>
<evidence type="ECO:0000259" key="2">
    <source>
        <dbReference type="Pfam" id="PF01841"/>
    </source>
</evidence>
<feature type="signal peptide" evidence="1">
    <location>
        <begin position="1"/>
        <end position="20"/>
    </location>
</feature>
<sequence length="369" mass="41591">MKTLLLPSLLLVGVSALAQSAIYQGLPVIKAHALRADYRLGREWVNGNWRIAPEASPDVLTLSLHAAKETVVFRTDQDSVRYTLKPGDVQRFYVRLDDGRYALTELRATAFAAEPLRFERPRPATPYAFRYETGPGNAYLAQLREQYHLDAVVQGAADDTERALRLLHWVHQRWRHDGSNEPAKKDAISILEEAQTGKQFRCVEYGIVATACLNAYGLKSRVLGLKTRDVETTESGAGHVLLETWLPDRQKWAMLDGQWDVMPVLRGTPLNAVEFQQAIARNYQDLEIRSLSGASKMGYVGWIAPYLYYMDVKFDNREGLGLERARVGDKVSLMLVPAGAKEPTIFQVKNPINYCLYTRSLAAFYAKPE</sequence>
<comment type="caution">
    <text evidence="3">The sequence shown here is derived from an EMBL/GenBank/DDBJ whole genome shotgun (WGS) entry which is preliminary data.</text>
</comment>
<organism evidence="3 4">
    <name type="scientific">Hymenobacter edaphi</name>
    <dbReference type="NCBI Taxonomy" id="2211146"/>
    <lineage>
        <taxon>Bacteria</taxon>
        <taxon>Pseudomonadati</taxon>
        <taxon>Bacteroidota</taxon>
        <taxon>Cytophagia</taxon>
        <taxon>Cytophagales</taxon>
        <taxon>Hymenobacteraceae</taxon>
        <taxon>Hymenobacter</taxon>
    </lineage>
</organism>
<name>A0A328BS50_9BACT</name>
<dbReference type="OrthoDB" id="5166556at2"/>
<evidence type="ECO:0000313" key="4">
    <source>
        <dbReference type="Proteomes" id="UP000248553"/>
    </source>
</evidence>
<protein>
    <submittedName>
        <fullName evidence="3">Transglutaminase domain-containing protein</fullName>
    </submittedName>
</protein>
<dbReference type="Pfam" id="PF01841">
    <property type="entry name" value="Transglut_core"/>
    <property type="match status" value="1"/>
</dbReference>
<keyword evidence="1" id="KW-0732">Signal</keyword>
<dbReference type="RefSeq" id="WP_111476127.1">
    <property type="nucleotide sequence ID" value="NZ_QHKM01000001.1"/>
</dbReference>
<dbReference type="AlphaFoldDB" id="A0A328BS50"/>
<feature type="chain" id="PRO_5016270830" evidence="1">
    <location>
        <begin position="21"/>
        <end position="369"/>
    </location>
</feature>
<dbReference type="SUPFAM" id="SSF54001">
    <property type="entry name" value="Cysteine proteinases"/>
    <property type="match status" value="1"/>
</dbReference>
<gene>
    <name evidence="3" type="ORF">DLM85_00565</name>
</gene>
<reference evidence="4" key="1">
    <citation type="submission" date="2018-05" db="EMBL/GenBank/DDBJ databases">
        <authorList>
            <person name="Nie L."/>
        </authorList>
    </citation>
    <scope>NUCLEOTIDE SEQUENCE [LARGE SCALE GENOMIC DNA]</scope>
    <source>
        <strain evidence="4">NL</strain>
    </source>
</reference>
<dbReference type="Proteomes" id="UP000248553">
    <property type="component" value="Unassembled WGS sequence"/>
</dbReference>
<feature type="domain" description="Transglutaminase-like" evidence="2">
    <location>
        <begin position="151"/>
        <end position="256"/>
    </location>
</feature>
<dbReference type="InterPro" id="IPR002931">
    <property type="entry name" value="Transglutaminase-like"/>
</dbReference>
<dbReference type="EMBL" id="QHKM01000001">
    <property type="protein sequence ID" value="RAK69391.1"/>
    <property type="molecule type" value="Genomic_DNA"/>
</dbReference>